<keyword evidence="6 8" id="KW-0139">CF(1)</keyword>
<dbReference type="Proteomes" id="UP000250086">
    <property type="component" value="Unassembled WGS sequence"/>
</dbReference>
<keyword evidence="5 8" id="KW-0472">Membrane</keyword>
<evidence type="ECO:0000256" key="8">
    <source>
        <dbReference type="HAMAP-Rule" id="MF_01416"/>
    </source>
</evidence>
<dbReference type="NCBIfam" id="TIGR01145">
    <property type="entry name" value="ATP_synt_delta"/>
    <property type="match status" value="1"/>
</dbReference>
<dbReference type="InterPro" id="IPR000711">
    <property type="entry name" value="ATPase_OSCP/dsu"/>
</dbReference>
<dbReference type="NCBIfam" id="NF004402">
    <property type="entry name" value="PRK05758.2-2"/>
    <property type="match status" value="1"/>
</dbReference>
<dbReference type="HAMAP" id="MF_01416">
    <property type="entry name" value="ATP_synth_delta_bact"/>
    <property type="match status" value="1"/>
</dbReference>
<keyword evidence="3 8" id="KW-0375">Hydrogen ion transport</keyword>
<evidence type="ECO:0000256" key="5">
    <source>
        <dbReference type="ARBA" id="ARBA00023136"/>
    </source>
</evidence>
<dbReference type="PRINTS" id="PR00125">
    <property type="entry name" value="ATPASEDELTA"/>
</dbReference>
<comment type="function">
    <text evidence="8">This protein is part of the stalk that links CF(0) to CF(1). It either transmits conformational changes from CF(0) to CF(1) or is implicated in proton conduction.</text>
</comment>
<dbReference type="InterPro" id="IPR026015">
    <property type="entry name" value="ATP_synth_OSCP/delta_N_sf"/>
</dbReference>
<dbReference type="RefSeq" id="WP_113743341.1">
    <property type="nucleotide sequence ID" value="NZ_UAPU01000007.1"/>
</dbReference>
<evidence type="ECO:0000256" key="3">
    <source>
        <dbReference type="ARBA" id="ARBA00022781"/>
    </source>
</evidence>
<comment type="similarity">
    <text evidence="8">Belongs to the ATPase delta chain family.</text>
</comment>
<reference evidence="9 10" key="1">
    <citation type="submission" date="2018-06" db="EMBL/GenBank/DDBJ databases">
        <authorList>
            <consortium name="Pathogen Informatics"/>
            <person name="Doyle S."/>
        </authorList>
    </citation>
    <scope>NUCLEOTIDE SEQUENCE [LARGE SCALE GENOMIC DNA]</scope>
    <source>
        <strain evidence="9 10">NCTC13093</strain>
    </source>
</reference>
<evidence type="ECO:0000256" key="1">
    <source>
        <dbReference type="ARBA" id="ARBA00004370"/>
    </source>
</evidence>
<evidence type="ECO:0000256" key="6">
    <source>
        <dbReference type="ARBA" id="ARBA00023196"/>
    </source>
</evidence>
<dbReference type="GO" id="GO:0046933">
    <property type="term" value="F:proton-transporting ATP synthase activity, rotational mechanism"/>
    <property type="evidence" value="ECO:0007669"/>
    <property type="project" value="UniProtKB-UniRule"/>
</dbReference>
<dbReference type="PROSITE" id="PS00389">
    <property type="entry name" value="ATPASE_DELTA"/>
    <property type="match status" value="1"/>
</dbReference>
<dbReference type="InterPro" id="IPR020781">
    <property type="entry name" value="ATPase_OSCP/d_CS"/>
</dbReference>
<keyword evidence="10" id="KW-1185">Reference proteome</keyword>
<sequence length="176" mass="19070">MAENLTIARPYAKAAFDSAVEHNALDQWQNMLQALALACKDDGILLFLKNASSPSAASDSLLKLLDGILDEYGQNFVRVLGENARFEVLPEIYDEFLKLRKEHDKVLSVVLTSARPIGESEVSALKDKLSAKYGCSVSLSFQIDPSIVGGAILQIGDKVIDASVKTSIKNLSSTLI</sequence>
<dbReference type="GO" id="GO:0005886">
    <property type="term" value="C:plasma membrane"/>
    <property type="evidence" value="ECO:0007669"/>
    <property type="project" value="UniProtKB-SubCell"/>
</dbReference>
<keyword evidence="8" id="KW-1003">Cell membrane</keyword>
<organism evidence="9 10">
    <name type="scientific">Anaerobiospirillum thomasii</name>
    <dbReference type="NCBI Taxonomy" id="179995"/>
    <lineage>
        <taxon>Bacteria</taxon>
        <taxon>Pseudomonadati</taxon>
        <taxon>Pseudomonadota</taxon>
        <taxon>Gammaproteobacteria</taxon>
        <taxon>Aeromonadales</taxon>
        <taxon>Succinivibrionaceae</taxon>
        <taxon>Anaerobiospirillum</taxon>
    </lineage>
</organism>
<gene>
    <name evidence="8 9" type="primary">atpH</name>
    <name evidence="9" type="ORF">NCTC13093_00519</name>
</gene>
<dbReference type="GO" id="GO:0045259">
    <property type="term" value="C:proton-transporting ATP synthase complex"/>
    <property type="evidence" value="ECO:0007669"/>
    <property type="project" value="UniProtKB-KW"/>
</dbReference>
<keyword evidence="2 8" id="KW-0813">Transport</keyword>
<evidence type="ECO:0000256" key="4">
    <source>
        <dbReference type="ARBA" id="ARBA00023065"/>
    </source>
</evidence>
<dbReference type="EMBL" id="UAPV01000001">
    <property type="protein sequence ID" value="SPT69156.1"/>
    <property type="molecule type" value="Genomic_DNA"/>
</dbReference>
<evidence type="ECO:0000313" key="10">
    <source>
        <dbReference type="Proteomes" id="UP000250086"/>
    </source>
</evidence>
<comment type="function">
    <text evidence="8">F(1)F(0) ATP synthase produces ATP from ADP in the presence of a proton or sodium gradient. F-type ATPases consist of two structural domains, F(1) containing the extramembraneous catalytic core and F(0) containing the membrane proton channel, linked together by a central stalk and a peripheral stalk. During catalysis, ATP synthesis in the catalytic domain of F(1) is coupled via a rotary mechanism of the central stalk subunits to proton translocation.</text>
</comment>
<name>A0A2X0X3D8_9GAMM</name>
<dbReference type="PANTHER" id="PTHR11910">
    <property type="entry name" value="ATP SYNTHASE DELTA CHAIN"/>
    <property type="match status" value="1"/>
</dbReference>
<dbReference type="AlphaFoldDB" id="A0A2X0X3D8"/>
<dbReference type="Gene3D" id="1.10.520.20">
    <property type="entry name" value="N-terminal domain of the delta subunit of the F1F0-ATP synthase"/>
    <property type="match status" value="1"/>
</dbReference>
<evidence type="ECO:0000256" key="7">
    <source>
        <dbReference type="ARBA" id="ARBA00023310"/>
    </source>
</evidence>
<accession>A0A2X0X3D8</accession>
<protein>
    <recommendedName>
        <fullName evidence="8">ATP synthase subunit delta</fullName>
    </recommendedName>
    <alternativeName>
        <fullName evidence="8">ATP synthase F(1) sector subunit delta</fullName>
    </alternativeName>
    <alternativeName>
        <fullName evidence="8">F-type ATPase subunit delta</fullName>
        <shortName evidence="8">F-ATPase subunit delta</shortName>
    </alternativeName>
</protein>
<dbReference type="SUPFAM" id="SSF47928">
    <property type="entry name" value="N-terminal domain of the delta subunit of the F1F0-ATP synthase"/>
    <property type="match status" value="1"/>
</dbReference>
<evidence type="ECO:0000256" key="2">
    <source>
        <dbReference type="ARBA" id="ARBA00022448"/>
    </source>
</evidence>
<comment type="subcellular location">
    <subcellularLocation>
        <location evidence="8">Cell membrane</location>
        <topology evidence="8">Peripheral membrane protein</topology>
    </subcellularLocation>
    <subcellularLocation>
        <location evidence="1">Membrane</location>
    </subcellularLocation>
</comment>
<proteinExistence type="inferred from homology"/>
<dbReference type="Pfam" id="PF00213">
    <property type="entry name" value="OSCP"/>
    <property type="match status" value="1"/>
</dbReference>
<keyword evidence="4 8" id="KW-0406">Ion transport</keyword>
<dbReference type="OrthoDB" id="9816221at2"/>
<evidence type="ECO:0000313" key="9">
    <source>
        <dbReference type="EMBL" id="SPT69156.1"/>
    </source>
</evidence>
<keyword evidence="7 8" id="KW-0066">ATP synthesis</keyword>